<evidence type="ECO:0000256" key="1">
    <source>
        <dbReference type="ARBA" id="ARBA00006484"/>
    </source>
</evidence>
<sequence>MSSESARPLAIITGGSRGLGFEVAKALTLQGFNLALIAKDAHRLESAAQLLRDADTHQNGTSTAHISTYACDLEQPHLVRELIDSLNQSLATPTVLVLAHGVMSEKMSKTLKTNDAEWRRVMAINLDSVFQLVNGIAPAMADARNGRVIIFSACLGRMSGPGNAGGLAPYRISKAGVNALVRNLAHETGLGARGFLVDATCPNHSRTDMGGPDAPRSAEEGAATAIWLATRNFDSNGTTDKEKLTGVLWEDQQVVPW</sequence>
<proteinExistence type="inferred from homology"/>
<organism evidence="3">
    <name type="scientific">freshwater metagenome</name>
    <dbReference type="NCBI Taxonomy" id="449393"/>
    <lineage>
        <taxon>unclassified sequences</taxon>
        <taxon>metagenomes</taxon>
        <taxon>ecological metagenomes</taxon>
    </lineage>
</organism>
<evidence type="ECO:0000313" key="3">
    <source>
        <dbReference type="EMBL" id="CAB4784527.1"/>
    </source>
</evidence>
<protein>
    <submittedName>
        <fullName evidence="3">Unannotated protein</fullName>
    </submittedName>
</protein>
<dbReference type="SUPFAM" id="SSF51735">
    <property type="entry name" value="NAD(P)-binding Rossmann-fold domains"/>
    <property type="match status" value="1"/>
</dbReference>
<accession>A0A6J6WQR4</accession>
<gene>
    <name evidence="3" type="ORF">UFOPK2978_00149</name>
</gene>
<dbReference type="EMBL" id="CAFAAF010000012">
    <property type="protein sequence ID" value="CAB4784527.1"/>
    <property type="molecule type" value="Genomic_DNA"/>
</dbReference>
<comment type="similarity">
    <text evidence="1">Belongs to the short-chain dehydrogenases/reductases (SDR) family.</text>
</comment>
<dbReference type="InterPro" id="IPR036291">
    <property type="entry name" value="NAD(P)-bd_dom_sf"/>
</dbReference>
<dbReference type="InterPro" id="IPR002347">
    <property type="entry name" value="SDR_fam"/>
</dbReference>
<dbReference type="PANTHER" id="PTHR42760">
    <property type="entry name" value="SHORT-CHAIN DEHYDROGENASES/REDUCTASES FAMILY MEMBER"/>
    <property type="match status" value="1"/>
</dbReference>
<dbReference type="AlphaFoldDB" id="A0A6J6WQR4"/>
<dbReference type="GO" id="GO:0016616">
    <property type="term" value="F:oxidoreductase activity, acting on the CH-OH group of donors, NAD or NADP as acceptor"/>
    <property type="evidence" value="ECO:0007669"/>
    <property type="project" value="TreeGrafter"/>
</dbReference>
<dbReference type="Pfam" id="PF00106">
    <property type="entry name" value="adh_short"/>
    <property type="match status" value="1"/>
</dbReference>
<keyword evidence="2" id="KW-0560">Oxidoreductase</keyword>
<reference evidence="3" key="1">
    <citation type="submission" date="2020-05" db="EMBL/GenBank/DDBJ databases">
        <authorList>
            <person name="Chiriac C."/>
            <person name="Salcher M."/>
            <person name="Ghai R."/>
            <person name="Kavagutti S V."/>
        </authorList>
    </citation>
    <scope>NUCLEOTIDE SEQUENCE</scope>
</reference>
<name>A0A6J6WQR4_9ZZZZ</name>
<dbReference type="PRINTS" id="PR00081">
    <property type="entry name" value="GDHRDH"/>
</dbReference>
<dbReference type="Gene3D" id="3.40.50.720">
    <property type="entry name" value="NAD(P)-binding Rossmann-like Domain"/>
    <property type="match status" value="1"/>
</dbReference>
<evidence type="ECO:0000256" key="2">
    <source>
        <dbReference type="ARBA" id="ARBA00023002"/>
    </source>
</evidence>
<dbReference type="PANTHER" id="PTHR42760:SF133">
    <property type="entry name" value="3-OXOACYL-[ACYL-CARRIER-PROTEIN] REDUCTASE"/>
    <property type="match status" value="1"/>
</dbReference>